<dbReference type="SUPFAM" id="SSF53098">
    <property type="entry name" value="Ribonuclease H-like"/>
    <property type="match status" value="1"/>
</dbReference>
<organism evidence="9 10">
    <name type="scientific">Sander lucioperca</name>
    <name type="common">Pike-perch</name>
    <name type="synonym">Perca lucioperca</name>
    <dbReference type="NCBI Taxonomy" id="283035"/>
    <lineage>
        <taxon>Eukaryota</taxon>
        <taxon>Metazoa</taxon>
        <taxon>Chordata</taxon>
        <taxon>Craniata</taxon>
        <taxon>Vertebrata</taxon>
        <taxon>Euteleostomi</taxon>
        <taxon>Actinopterygii</taxon>
        <taxon>Neopterygii</taxon>
        <taxon>Teleostei</taxon>
        <taxon>Neoteleostei</taxon>
        <taxon>Acanthomorphata</taxon>
        <taxon>Eupercaria</taxon>
        <taxon>Perciformes</taxon>
        <taxon>Percoidei</taxon>
        <taxon>Percidae</taxon>
        <taxon>Luciopercinae</taxon>
        <taxon>Sander</taxon>
    </lineage>
</organism>
<evidence type="ECO:0000313" key="9">
    <source>
        <dbReference type="Ensembl" id="ENSSLUP00000054640.1"/>
    </source>
</evidence>
<dbReference type="PANTHER" id="PTHR13058">
    <property type="entry name" value="THREE PRIME REPAIR EXONUCLEASE 1, 2"/>
    <property type="match status" value="1"/>
</dbReference>
<dbReference type="GO" id="GO:0006308">
    <property type="term" value="P:DNA catabolic process"/>
    <property type="evidence" value="ECO:0007669"/>
    <property type="project" value="TreeGrafter"/>
</dbReference>
<evidence type="ECO:0000256" key="8">
    <source>
        <dbReference type="ARBA" id="ARBA00022842"/>
    </source>
</evidence>
<dbReference type="PANTHER" id="PTHR13058:SF22">
    <property type="entry name" value="EXODEOXYRIBONUCLEASE III"/>
    <property type="match status" value="1"/>
</dbReference>
<protein>
    <recommendedName>
        <fullName evidence="3">exodeoxyribonuclease III</fullName>
        <ecNumber evidence="3">3.1.11.2</ecNumber>
    </recommendedName>
</protein>
<keyword evidence="7" id="KW-0269">Exonuclease</keyword>
<dbReference type="GO" id="GO:0003676">
    <property type="term" value="F:nucleic acid binding"/>
    <property type="evidence" value="ECO:0007669"/>
    <property type="project" value="InterPro"/>
</dbReference>
<evidence type="ECO:0000256" key="1">
    <source>
        <dbReference type="ARBA" id="ARBA00000493"/>
    </source>
</evidence>
<dbReference type="Proteomes" id="UP000694568">
    <property type="component" value="Unplaced"/>
</dbReference>
<reference evidence="9" key="2">
    <citation type="submission" date="2025-09" db="UniProtKB">
        <authorList>
            <consortium name="Ensembl"/>
        </authorList>
    </citation>
    <scope>IDENTIFICATION</scope>
</reference>
<evidence type="ECO:0000256" key="4">
    <source>
        <dbReference type="ARBA" id="ARBA00022722"/>
    </source>
</evidence>
<keyword evidence="6" id="KW-0378">Hydrolase</keyword>
<accession>A0A8D0AIX9</accession>
<keyword evidence="4" id="KW-0540">Nuclease</keyword>
<evidence type="ECO:0000313" key="10">
    <source>
        <dbReference type="Proteomes" id="UP000694568"/>
    </source>
</evidence>
<keyword evidence="5" id="KW-0479">Metal-binding</keyword>
<comment type="catalytic activity">
    <reaction evidence="1">
        <text>Exonucleolytic cleavage in the 3'- to 5'-direction to yield nucleoside 5'-phosphates.</text>
        <dbReference type="EC" id="3.1.11.2"/>
    </reaction>
</comment>
<evidence type="ECO:0000256" key="5">
    <source>
        <dbReference type="ARBA" id="ARBA00022723"/>
    </source>
</evidence>
<dbReference type="GO" id="GO:0046872">
    <property type="term" value="F:metal ion binding"/>
    <property type="evidence" value="ECO:0007669"/>
    <property type="project" value="UniProtKB-KW"/>
</dbReference>
<keyword evidence="8" id="KW-0460">Magnesium</keyword>
<evidence type="ECO:0000256" key="3">
    <source>
        <dbReference type="ARBA" id="ARBA00012115"/>
    </source>
</evidence>
<evidence type="ECO:0000256" key="6">
    <source>
        <dbReference type="ARBA" id="ARBA00022801"/>
    </source>
</evidence>
<dbReference type="GeneTree" id="ENSGT00940000176053"/>
<name>A0A8D0AIX9_SANLU</name>
<keyword evidence="10" id="KW-1185">Reference proteome</keyword>
<sequence length="221" mass="25975">ITEGASQLTGFTVKKGQLYLHESHVRTVSLFSALKSFIKFLSYFRGPVLLAAHNAMEFDALVLTRLMRKRFFLWNRFQQVVSGFVDTFILSKNVYPRHLYPGIKYSQKSLVNDFLRKSYDAHDALEDAKMLEELFNFWDPNNWDVADFEFLFQFQHIEYLHTFMILFSIRCTVKGALLCYIYCFSLKHKSRFPTNPLLNSSTNYSPPKLFYPIAFSLAKWP</sequence>
<evidence type="ECO:0000256" key="2">
    <source>
        <dbReference type="ARBA" id="ARBA00001946"/>
    </source>
</evidence>
<evidence type="ECO:0000256" key="7">
    <source>
        <dbReference type="ARBA" id="ARBA00022839"/>
    </source>
</evidence>
<dbReference type="InterPro" id="IPR036397">
    <property type="entry name" value="RNaseH_sf"/>
</dbReference>
<reference evidence="9" key="1">
    <citation type="submission" date="2025-08" db="UniProtKB">
        <authorList>
            <consortium name="Ensembl"/>
        </authorList>
    </citation>
    <scope>IDENTIFICATION</scope>
</reference>
<dbReference type="InterPro" id="IPR040393">
    <property type="entry name" value="TREX1/2"/>
</dbReference>
<dbReference type="Gene3D" id="3.30.420.10">
    <property type="entry name" value="Ribonuclease H-like superfamily/Ribonuclease H"/>
    <property type="match status" value="1"/>
</dbReference>
<dbReference type="EC" id="3.1.11.2" evidence="3"/>
<dbReference type="AlphaFoldDB" id="A0A8D0AIX9"/>
<comment type="cofactor">
    <cofactor evidence="2">
        <name>Mg(2+)</name>
        <dbReference type="ChEBI" id="CHEBI:18420"/>
    </cofactor>
</comment>
<proteinExistence type="predicted"/>
<dbReference type="Ensembl" id="ENSSLUT00000056246.1">
    <property type="protein sequence ID" value="ENSSLUP00000054640.1"/>
    <property type="gene ID" value="ENSSLUG00000023611.1"/>
</dbReference>
<dbReference type="InterPro" id="IPR012337">
    <property type="entry name" value="RNaseH-like_sf"/>
</dbReference>
<dbReference type="GO" id="GO:0005737">
    <property type="term" value="C:cytoplasm"/>
    <property type="evidence" value="ECO:0007669"/>
    <property type="project" value="TreeGrafter"/>
</dbReference>
<dbReference type="GO" id="GO:0008311">
    <property type="term" value="F:double-stranded DNA 3'-5' DNA exonuclease activity"/>
    <property type="evidence" value="ECO:0007669"/>
    <property type="project" value="UniProtKB-EC"/>
</dbReference>